<comment type="caution">
    <text evidence="1">The sequence shown here is derived from an EMBL/GenBank/DDBJ whole genome shotgun (WGS) entry which is preliminary data.</text>
</comment>
<organism evidence="1 2">
    <name type="scientific">Williamsia maris</name>
    <dbReference type="NCBI Taxonomy" id="72806"/>
    <lineage>
        <taxon>Bacteria</taxon>
        <taxon>Bacillati</taxon>
        <taxon>Actinomycetota</taxon>
        <taxon>Actinomycetes</taxon>
        <taxon>Mycobacteriales</taxon>
        <taxon>Nocardiaceae</taxon>
        <taxon>Williamsia</taxon>
    </lineage>
</organism>
<dbReference type="RefSeq" id="WP_253662041.1">
    <property type="nucleotide sequence ID" value="NZ_BAAAJQ010000001.1"/>
</dbReference>
<proteinExistence type="predicted"/>
<sequence length="156" mass="16792">MGEVDRRSAQPVRLALSEVAGRDVDGAWWPQTNRVAGELPHLMLALASRVGAVEGIGVNWTNTSAFPNFNAAEFPAHPGTPASIDLHLMVITGSLRRITLLLIPFRTSVRLATLVLREAVALPIPMDLLDTRAHMAARRIVQSAQTQAADGRAKTG</sequence>
<dbReference type="InterPro" id="IPR046036">
    <property type="entry name" value="DUF5994"/>
</dbReference>
<gene>
    <name evidence="1" type="ORF">LX13_002886</name>
</gene>
<dbReference type="Proteomes" id="UP001206895">
    <property type="component" value="Unassembled WGS sequence"/>
</dbReference>
<protein>
    <submittedName>
        <fullName evidence="1">Uncharacterized protein</fullName>
    </submittedName>
</protein>
<evidence type="ECO:0000313" key="1">
    <source>
        <dbReference type="EMBL" id="MCP2177058.1"/>
    </source>
</evidence>
<dbReference type="Pfam" id="PF19457">
    <property type="entry name" value="DUF5994"/>
    <property type="match status" value="1"/>
</dbReference>
<dbReference type="EMBL" id="JAMTCJ010000003">
    <property type="protein sequence ID" value="MCP2177058.1"/>
    <property type="molecule type" value="Genomic_DNA"/>
</dbReference>
<evidence type="ECO:0000313" key="2">
    <source>
        <dbReference type="Proteomes" id="UP001206895"/>
    </source>
</evidence>
<reference evidence="1 2" key="1">
    <citation type="submission" date="2022-06" db="EMBL/GenBank/DDBJ databases">
        <title>Genomic Encyclopedia of Archaeal and Bacterial Type Strains, Phase II (KMG-II): from individual species to whole genera.</title>
        <authorList>
            <person name="Goeker M."/>
        </authorList>
    </citation>
    <scope>NUCLEOTIDE SEQUENCE [LARGE SCALE GENOMIC DNA]</scope>
    <source>
        <strain evidence="1 2">DSM 44693</strain>
    </source>
</reference>
<accession>A0ABT1HFP5</accession>
<keyword evidence="2" id="KW-1185">Reference proteome</keyword>
<name>A0ABT1HFP5_9NOCA</name>